<evidence type="ECO:0000256" key="5">
    <source>
        <dbReference type="ARBA" id="ARBA00022679"/>
    </source>
</evidence>
<dbReference type="SUPFAM" id="SSF53383">
    <property type="entry name" value="PLP-dependent transferases"/>
    <property type="match status" value="1"/>
</dbReference>
<evidence type="ECO:0000313" key="11">
    <source>
        <dbReference type="Proteomes" id="UP000319578"/>
    </source>
</evidence>
<dbReference type="STRING" id="54915.ADS79_01190"/>
<dbReference type="PANTHER" id="PTHR42790">
    <property type="entry name" value="AMINOTRANSFERASE"/>
    <property type="match status" value="1"/>
</dbReference>
<protein>
    <submittedName>
        <fullName evidence="9">Aminotransferase</fullName>
    </submittedName>
</protein>
<dbReference type="PATRIC" id="fig|54915.3.peg.5384"/>
<dbReference type="GO" id="GO:0030170">
    <property type="term" value="F:pyridoxal phosphate binding"/>
    <property type="evidence" value="ECO:0007669"/>
    <property type="project" value="InterPro"/>
</dbReference>
<evidence type="ECO:0000256" key="2">
    <source>
        <dbReference type="ARBA" id="ARBA00007441"/>
    </source>
</evidence>
<dbReference type="OrthoDB" id="9802601at2"/>
<reference evidence="8 11" key="3">
    <citation type="submission" date="2019-06" db="EMBL/GenBank/DDBJ databases">
        <title>Whole genome shotgun sequence of Brevibacillus reuszeri NBRC 15719.</title>
        <authorList>
            <person name="Hosoyama A."/>
            <person name="Uohara A."/>
            <person name="Ohji S."/>
            <person name="Ichikawa N."/>
        </authorList>
    </citation>
    <scope>NUCLEOTIDE SEQUENCE [LARGE SCALE GENOMIC DNA]</scope>
    <source>
        <strain evidence="8 11">NBRC 15719</strain>
    </source>
</reference>
<dbReference type="Pfam" id="PF00155">
    <property type="entry name" value="Aminotran_1_2"/>
    <property type="match status" value="1"/>
</dbReference>
<reference evidence="10" key="1">
    <citation type="submission" date="2015-07" db="EMBL/GenBank/DDBJ databases">
        <title>Genome sequencing project for genomic taxonomy and phylogenomics of Bacillus-like bacteria.</title>
        <authorList>
            <person name="Liu B."/>
            <person name="Wang J."/>
            <person name="Zhu Y."/>
            <person name="Liu G."/>
            <person name="Chen Q."/>
            <person name="Chen Z."/>
            <person name="Lan J."/>
            <person name="Che J."/>
            <person name="Ge C."/>
            <person name="Shi H."/>
            <person name="Pan Z."/>
            <person name="Liu X."/>
        </authorList>
    </citation>
    <scope>NUCLEOTIDE SEQUENCE [LARGE SCALE GENOMIC DNA]</scope>
    <source>
        <strain evidence="10">DSM 9887</strain>
    </source>
</reference>
<dbReference type="GO" id="GO:0008483">
    <property type="term" value="F:transaminase activity"/>
    <property type="evidence" value="ECO:0007669"/>
    <property type="project" value="UniProtKB-KW"/>
</dbReference>
<name>A0A0K9Z079_9BACL</name>
<proteinExistence type="inferred from homology"/>
<dbReference type="EMBL" id="BJON01000006">
    <property type="protein sequence ID" value="GED68060.1"/>
    <property type="molecule type" value="Genomic_DNA"/>
</dbReference>
<evidence type="ECO:0000259" key="7">
    <source>
        <dbReference type="Pfam" id="PF00155"/>
    </source>
</evidence>
<dbReference type="EMBL" id="LGIQ01000002">
    <property type="protein sequence ID" value="KNB74349.1"/>
    <property type="molecule type" value="Genomic_DNA"/>
</dbReference>
<feature type="domain" description="Aminotransferase class I/classII large" evidence="7">
    <location>
        <begin position="40"/>
        <end position="375"/>
    </location>
</feature>
<dbReference type="RefSeq" id="WP_049736588.1">
    <property type="nucleotide sequence ID" value="NZ_BJON01000006.1"/>
</dbReference>
<evidence type="ECO:0000256" key="4">
    <source>
        <dbReference type="ARBA" id="ARBA00022576"/>
    </source>
</evidence>
<organism evidence="9 10">
    <name type="scientific">Brevibacillus reuszeri</name>
    <dbReference type="NCBI Taxonomy" id="54915"/>
    <lineage>
        <taxon>Bacteria</taxon>
        <taxon>Bacillati</taxon>
        <taxon>Bacillota</taxon>
        <taxon>Bacilli</taxon>
        <taxon>Bacillales</taxon>
        <taxon>Paenibacillaceae</taxon>
        <taxon>Brevibacillus</taxon>
    </lineage>
</organism>
<dbReference type="CDD" id="cd00609">
    <property type="entry name" value="AAT_like"/>
    <property type="match status" value="1"/>
</dbReference>
<keyword evidence="5 9" id="KW-0808">Transferase</keyword>
<keyword evidence="11" id="KW-1185">Reference proteome</keyword>
<dbReference type="Proteomes" id="UP000036834">
    <property type="component" value="Unassembled WGS sequence"/>
</dbReference>
<evidence type="ECO:0000313" key="10">
    <source>
        <dbReference type="Proteomes" id="UP000036834"/>
    </source>
</evidence>
<gene>
    <name evidence="9" type="ORF">ADS79_01190</name>
    <name evidence="8" type="ORF">BRE01_17620</name>
</gene>
<comment type="cofactor">
    <cofactor evidence="1">
        <name>pyridoxal 5'-phosphate</name>
        <dbReference type="ChEBI" id="CHEBI:597326"/>
    </cofactor>
</comment>
<keyword evidence="6" id="KW-0663">Pyridoxal phosphate</keyword>
<dbReference type="PANTHER" id="PTHR42790:SF19">
    <property type="entry name" value="KYNURENINE_ALPHA-AMINOADIPATE AMINOTRANSFERASE, MITOCHONDRIAL"/>
    <property type="match status" value="1"/>
</dbReference>
<evidence type="ECO:0000256" key="3">
    <source>
        <dbReference type="ARBA" id="ARBA00011738"/>
    </source>
</evidence>
<dbReference type="Proteomes" id="UP000319578">
    <property type="component" value="Unassembled WGS sequence"/>
</dbReference>
<evidence type="ECO:0000256" key="6">
    <source>
        <dbReference type="ARBA" id="ARBA00022898"/>
    </source>
</evidence>
<evidence type="ECO:0000256" key="1">
    <source>
        <dbReference type="ARBA" id="ARBA00001933"/>
    </source>
</evidence>
<dbReference type="InterPro" id="IPR050859">
    <property type="entry name" value="Class-I_PLP-dep_aminotransf"/>
</dbReference>
<keyword evidence="4 9" id="KW-0032">Aminotransferase</keyword>
<dbReference type="Gene3D" id="3.90.1150.10">
    <property type="entry name" value="Aspartate Aminotransferase, domain 1"/>
    <property type="match status" value="1"/>
</dbReference>
<comment type="subunit">
    <text evidence="3">Homodimer.</text>
</comment>
<dbReference type="Gene3D" id="3.40.640.10">
    <property type="entry name" value="Type I PLP-dependent aspartate aminotransferase-like (Major domain)"/>
    <property type="match status" value="1"/>
</dbReference>
<sequence length="399" mass="44478">MGYPFATRVQSITSSAVRDLLSIIQSGDVISFAGGLPDEGLFPVQELELAYQKAFRSGGKGLQYGPTEGDGELRLLIQERMHAKGISVAHENILITTGSQQAIDLLAKVFLSTGDAVLVENPSYLAALQAFNMYEANIIPVQSDDDGMIPEELEEKIITHRPKFIYAVPTFSNPQGKVWSKERREAVVNLAEKYHVLIVEDDPYSELRFTDEQPMPLAVIDRFGERVIYTSTFSKTVAPGIRIGWLSGPKEIVRMIALAKQSSDLHSSAIDQRALCYFLQDFSMQQHLHKLRREYKERLDVMQDYLKGSSPNLFHWVEPKGGMFLWVSINKAIDTAELLKVAVDEGVAFVPGVSFFAGNSKTNTLRLNYTHSSPEIISTGMSRLMTALDKLLASSVRDQ</sequence>
<dbReference type="InterPro" id="IPR004839">
    <property type="entry name" value="Aminotransferase_I/II_large"/>
</dbReference>
<dbReference type="FunFam" id="3.40.640.10:FF:000053">
    <property type="entry name" value="Aminotransferase, class I"/>
    <property type="match status" value="1"/>
</dbReference>
<dbReference type="InterPro" id="IPR015422">
    <property type="entry name" value="PyrdxlP-dep_Trfase_small"/>
</dbReference>
<accession>A0A0K9Z079</accession>
<dbReference type="GO" id="GO:1901605">
    <property type="term" value="P:alpha-amino acid metabolic process"/>
    <property type="evidence" value="ECO:0007669"/>
    <property type="project" value="TreeGrafter"/>
</dbReference>
<evidence type="ECO:0000313" key="8">
    <source>
        <dbReference type="EMBL" id="GED68060.1"/>
    </source>
</evidence>
<dbReference type="InterPro" id="IPR015421">
    <property type="entry name" value="PyrdxlP-dep_Trfase_major"/>
</dbReference>
<comment type="similarity">
    <text evidence="2">Belongs to the class-I pyridoxal-phosphate-dependent aminotransferase family.</text>
</comment>
<dbReference type="AlphaFoldDB" id="A0A0K9Z079"/>
<evidence type="ECO:0000313" key="9">
    <source>
        <dbReference type="EMBL" id="KNB74349.1"/>
    </source>
</evidence>
<reference evidence="9" key="2">
    <citation type="submission" date="2015-07" db="EMBL/GenBank/DDBJ databases">
        <title>MeaNS - Measles Nucleotide Surveillance Program.</title>
        <authorList>
            <person name="Tran T."/>
            <person name="Druce J."/>
        </authorList>
    </citation>
    <scope>NUCLEOTIDE SEQUENCE</scope>
    <source>
        <strain evidence="9">DSM 9887</strain>
    </source>
</reference>
<dbReference type="InterPro" id="IPR015424">
    <property type="entry name" value="PyrdxlP-dep_Trfase"/>
</dbReference>
<comment type="caution">
    <text evidence="9">The sequence shown here is derived from an EMBL/GenBank/DDBJ whole genome shotgun (WGS) entry which is preliminary data.</text>
</comment>